<gene>
    <name evidence="1" type="ORF">L227DRAFT_348895</name>
</gene>
<reference evidence="1" key="1">
    <citation type="journal article" date="2018" name="Genome Biol. Evol.">
        <title>Genomics and development of Lentinus tigrinus, a white-rot wood-decaying mushroom with dimorphic fruiting bodies.</title>
        <authorList>
            <person name="Wu B."/>
            <person name="Xu Z."/>
            <person name="Knudson A."/>
            <person name="Carlson A."/>
            <person name="Chen N."/>
            <person name="Kovaka S."/>
            <person name="LaButti K."/>
            <person name="Lipzen A."/>
            <person name="Pennachio C."/>
            <person name="Riley R."/>
            <person name="Schakwitz W."/>
            <person name="Umezawa K."/>
            <person name="Ohm R.A."/>
            <person name="Grigoriev I.V."/>
            <person name="Nagy L.G."/>
            <person name="Gibbons J."/>
            <person name="Hibbett D."/>
        </authorList>
    </citation>
    <scope>NUCLEOTIDE SEQUENCE [LARGE SCALE GENOMIC DNA]</scope>
    <source>
        <strain evidence="1">ALCF2SS1-6</strain>
    </source>
</reference>
<dbReference type="EMBL" id="ML122305">
    <property type="protein sequence ID" value="RPD54525.1"/>
    <property type="molecule type" value="Genomic_DNA"/>
</dbReference>
<organism evidence="1 2">
    <name type="scientific">Lentinus tigrinus ALCF2SS1-6</name>
    <dbReference type="NCBI Taxonomy" id="1328759"/>
    <lineage>
        <taxon>Eukaryota</taxon>
        <taxon>Fungi</taxon>
        <taxon>Dikarya</taxon>
        <taxon>Basidiomycota</taxon>
        <taxon>Agaricomycotina</taxon>
        <taxon>Agaricomycetes</taxon>
        <taxon>Polyporales</taxon>
        <taxon>Polyporaceae</taxon>
        <taxon>Lentinus</taxon>
    </lineage>
</organism>
<sequence length="251" mass="27947">MQIDRNVARRAVASPRASIGIGLLYSPRPFYCQSLPQVLLSPQHFSTWLLSPCLRYLVVVTPPPLLQRKTLFPPPPHAALRPSDPNLVLPARNRRETDVDVNSALLSGSVVSTASRAHCNQGDYPPVLRQGRHPAWARLWVLLLQRPRCRDYPGCSALGTHLVYTAARRHDRNSRHQSIRHTRPRAPSLLFAAATDRVACIPCGMSWAPRQRILLPLGTDELLAAVARLAPSSGIRPRVIMGRAPDECRAW</sequence>
<name>A0A5C2RVA7_9APHY</name>
<proteinExistence type="predicted"/>
<dbReference type="Proteomes" id="UP000313359">
    <property type="component" value="Unassembled WGS sequence"/>
</dbReference>
<evidence type="ECO:0000313" key="1">
    <source>
        <dbReference type="EMBL" id="RPD54525.1"/>
    </source>
</evidence>
<evidence type="ECO:0000313" key="2">
    <source>
        <dbReference type="Proteomes" id="UP000313359"/>
    </source>
</evidence>
<accession>A0A5C2RVA7</accession>
<dbReference type="AlphaFoldDB" id="A0A5C2RVA7"/>
<protein>
    <submittedName>
        <fullName evidence="1">Uncharacterized protein</fullName>
    </submittedName>
</protein>
<keyword evidence="2" id="KW-1185">Reference proteome</keyword>